<dbReference type="InterPro" id="IPR016155">
    <property type="entry name" value="Mopterin_synth/thiamin_S_b"/>
</dbReference>
<dbReference type="STRING" id="1798183.GA0061080_10126"/>
<organism evidence="6 7">
    <name type="scientific">Gilliamella intestini</name>
    <dbReference type="NCBI Taxonomy" id="1798183"/>
    <lineage>
        <taxon>Bacteria</taxon>
        <taxon>Pseudomonadati</taxon>
        <taxon>Pseudomonadota</taxon>
        <taxon>Gammaproteobacteria</taxon>
        <taxon>Orbales</taxon>
        <taxon>Orbaceae</taxon>
        <taxon>Gilliamella</taxon>
    </lineage>
</organism>
<evidence type="ECO:0000313" key="7">
    <source>
        <dbReference type="Proteomes" id="UP000199698"/>
    </source>
</evidence>
<comment type="pathway">
    <text evidence="1">Cofactor biosynthesis; molybdopterin biosynthesis.</text>
</comment>
<comment type="similarity">
    <text evidence="4">Belongs to the MoaD family.</text>
</comment>
<accession>A0A1C4AL02</accession>
<evidence type="ECO:0000256" key="1">
    <source>
        <dbReference type="ARBA" id="ARBA00005046"/>
    </source>
</evidence>
<dbReference type="FunFam" id="3.10.20.30:FF:000010">
    <property type="entry name" value="Molybdopterin synthase sulfur carrier subunit"/>
    <property type="match status" value="1"/>
</dbReference>
<dbReference type="GO" id="GO:0006777">
    <property type="term" value="P:Mo-molybdopterin cofactor biosynthetic process"/>
    <property type="evidence" value="ECO:0007669"/>
    <property type="project" value="UniProtKB-KW"/>
</dbReference>
<dbReference type="InterPro" id="IPR044672">
    <property type="entry name" value="MOCS2A"/>
</dbReference>
<dbReference type="SUPFAM" id="SSF54285">
    <property type="entry name" value="MoaD/ThiS"/>
    <property type="match status" value="1"/>
</dbReference>
<dbReference type="PANTHER" id="PTHR33359">
    <property type="entry name" value="MOLYBDOPTERIN SYNTHASE SULFUR CARRIER SUBUNIT"/>
    <property type="match status" value="1"/>
</dbReference>
<proteinExistence type="inferred from homology"/>
<dbReference type="RefSeq" id="WP_091121851.1">
    <property type="nucleotide sequence ID" value="NZ_FMBA01000012.1"/>
</dbReference>
<sequence>MNKVIFFAQIRELVGTECVMLDANQLSVSYLIDQLSGRGDQWFLAFKENSVLCAVNQTLVDFDYIVKEGDEIAFFPPVTGG</sequence>
<dbReference type="PANTHER" id="PTHR33359:SF1">
    <property type="entry name" value="MOLYBDOPTERIN SYNTHASE SULFUR CARRIER SUBUNIT"/>
    <property type="match status" value="1"/>
</dbReference>
<dbReference type="UniPathway" id="UPA00344"/>
<dbReference type="Pfam" id="PF02597">
    <property type="entry name" value="ThiS"/>
    <property type="match status" value="1"/>
</dbReference>
<keyword evidence="7" id="KW-1185">Reference proteome</keyword>
<gene>
    <name evidence="6" type="ORF">GA0061080_10126</name>
</gene>
<evidence type="ECO:0000256" key="4">
    <source>
        <dbReference type="ARBA" id="ARBA00024200"/>
    </source>
</evidence>
<dbReference type="GO" id="GO:1990133">
    <property type="term" value="C:molybdopterin adenylyltransferase complex"/>
    <property type="evidence" value="ECO:0007669"/>
    <property type="project" value="TreeGrafter"/>
</dbReference>
<dbReference type="Gene3D" id="3.10.20.30">
    <property type="match status" value="1"/>
</dbReference>
<evidence type="ECO:0000256" key="2">
    <source>
        <dbReference type="ARBA" id="ARBA00022741"/>
    </source>
</evidence>
<keyword evidence="2" id="KW-0547">Nucleotide-binding</keyword>
<keyword evidence="3" id="KW-0501">Molybdenum cofactor biosynthesis</keyword>
<dbReference type="EMBL" id="FMBA01000012">
    <property type="protein sequence ID" value="SCB95251.1"/>
    <property type="molecule type" value="Genomic_DNA"/>
</dbReference>
<dbReference type="CDD" id="cd00754">
    <property type="entry name" value="Ubl_MoaD"/>
    <property type="match status" value="1"/>
</dbReference>
<dbReference type="AlphaFoldDB" id="A0A1C4AL02"/>
<name>A0A1C4AL02_9GAMM</name>
<evidence type="ECO:0000256" key="3">
    <source>
        <dbReference type="ARBA" id="ARBA00023150"/>
    </source>
</evidence>
<reference evidence="7" key="1">
    <citation type="submission" date="2016-08" db="EMBL/GenBank/DDBJ databases">
        <authorList>
            <person name="Varghese N."/>
            <person name="Submissions Spin"/>
        </authorList>
    </citation>
    <scope>NUCLEOTIDE SEQUENCE [LARGE SCALE GENOMIC DNA]</scope>
    <source>
        <strain evidence="7">R-53144</strain>
    </source>
</reference>
<evidence type="ECO:0000256" key="5">
    <source>
        <dbReference type="ARBA" id="ARBA00024247"/>
    </source>
</evidence>
<protein>
    <recommendedName>
        <fullName evidence="5">Molybdopterin synthase sulfur carrier subunit</fullName>
    </recommendedName>
</protein>
<dbReference type="InterPro" id="IPR012675">
    <property type="entry name" value="Beta-grasp_dom_sf"/>
</dbReference>
<dbReference type="OrthoDB" id="9801945at2"/>
<dbReference type="GO" id="GO:0000166">
    <property type="term" value="F:nucleotide binding"/>
    <property type="evidence" value="ECO:0007669"/>
    <property type="project" value="UniProtKB-KW"/>
</dbReference>
<dbReference type="InterPro" id="IPR003749">
    <property type="entry name" value="ThiS/MoaD-like"/>
</dbReference>
<dbReference type="Proteomes" id="UP000199698">
    <property type="component" value="Unassembled WGS sequence"/>
</dbReference>
<evidence type="ECO:0000313" key="6">
    <source>
        <dbReference type="EMBL" id="SCB95251.1"/>
    </source>
</evidence>
<dbReference type="NCBIfam" id="NF008347">
    <property type="entry name" value="PRK11130.1"/>
    <property type="match status" value="1"/>
</dbReference>